<dbReference type="PIRSF" id="PIRSF009467">
    <property type="entry name" value="Ureas_acces_UreF"/>
    <property type="match status" value="1"/>
</dbReference>
<keyword evidence="1 3" id="KW-0996">Nickel insertion</keyword>
<dbReference type="HAMAP" id="MF_01385">
    <property type="entry name" value="UreF"/>
    <property type="match status" value="1"/>
</dbReference>
<dbReference type="STRING" id="441119.SAMN04488047_10817"/>
<comment type="similarity">
    <text evidence="3">Belongs to the UreF family.</text>
</comment>
<dbReference type="GO" id="GO:0005737">
    <property type="term" value="C:cytoplasm"/>
    <property type="evidence" value="ECO:0007669"/>
    <property type="project" value="UniProtKB-SubCell"/>
</dbReference>
<evidence type="ECO:0000256" key="2">
    <source>
        <dbReference type="ARBA" id="ARBA00023186"/>
    </source>
</evidence>
<evidence type="ECO:0000256" key="3">
    <source>
        <dbReference type="HAMAP-Rule" id="MF_01385"/>
    </source>
</evidence>
<name>A0A1I5R6F3_9RHOB</name>
<evidence type="ECO:0000256" key="1">
    <source>
        <dbReference type="ARBA" id="ARBA00022988"/>
    </source>
</evidence>
<sequence length="214" mass="22525">MTTIPRMSIEADDLTLVQWLSPAFPVGGFAYSHGLEQVIGDGAVHDAPSLEAWLTSILRDGAGLSDAVLLCAAMERDGVDAEARALAVSRERWTETAEQGAAFARTLSGMGHHADPAALPVAVGMAARSLSLPPQRVAARYLLAFAANLIHAAVRLVPLGQTDGQRVLAALQPTILGVAGQAARMMPDDITSAVPAADLAAMRHETRDVRLFKT</sequence>
<gene>
    <name evidence="3" type="primary">ureF</name>
    <name evidence="4" type="ORF">SAMN04488047_10817</name>
</gene>
<reference evidence="4 5" key="1">
    <citation type="submission" date="2016-10" db="EMBL/GenBank/DDBJ databases">
        <authorList>
            <person name="de Groot N.N."/>
        </authorList>
    </citation>
    <scope>NUCLEOTIDE SEQUENCE [LARGE SCALE GENOMIC DNA]</scope>
    <source>
        <strain evidence="4 5">DSM 19547</strain>
    </source>
</reference>
<dbReference type="PANTHER" id="PTHR33620">
    <property type="entry name" value="UREASE ACCESSORY PROTEIN F"/>
    <property type="match status" value="1"/>
</dbReference>
<accession>A0A1I5R6F3</accession>
<dbReference type="Pfam" id="PF01730">
    <property type="entry name" value="UreF"/>
    <property type="match status" value="1"/>
</dbReference>
<protein>
    <recommendedName>
        <fullName evidence="3">Urease accessory protein UreF</fullName>
    </recommendedName>
</protein>
<evidence type="ECO:0000313" key="5">
    <source>
        <dbReference type="Proteomes" id="UP000199356"/>
    </source>
</evidence>
<evidence type="ECO:0000313" key="4">
    <source>
        <dbReference type="EMBL" id="SFP54083.1"/>
    </source>
</evidence>
<dbReference type="AlphaFoldDB" id="A0A1I5R6F3"/>
<dbReference type="InterPro" id="IPR002639">
    <property type="entry name" value="UreF"/>
</dbReference>
<comment type="subcellular location">
    <subcellularLocation>
        <location evidence="3">Cytoplasm</location>
    </subcellularLocation>
</comment>
<dbReference type="GO" id="GO:0016151">
    <property type="term" value="F:nickel cation binding"/>
    <property type="evidence" value="ECO:0007669"/>
    <property type="project" value="UniProtKB-UniRule"/>
</dbReference>
<dbReference type="InterPro" id="IPR038277">
    <property type="entry name" value="UreF_sf"/>
</dbReference>
<proteinExistence type="inferred from homology"/>
<keyword evidence="3" id="KW-0963">Cytoplasm</keyword>
<keyword evidence="5" id="KW-1185">Reference proteome</keyword>
<organism evidence="4 5">
    <name type="scientific">Tranquillimonas alkanivorans</name>
    <dbReference type="NCBI Taxonomy" id="441119"/>
    <lineage>
        <taxon>Bacteria</taxon>
        <taxon>Pseudomonadati</taxon>
        <taxon>Pseudomonadota</taxon>
        <taxon>Alphaproteobacteria</taxon>
        <taxon>Rhodobacterales</taxon>
        <taxon>Roseobacteraceae</taxon>
        <taxon>Tranquillimonas</taxon>
    </lineage>
</organism>
<dbReference type="Proteomes" id="UP000199356">
    <property type="component" value="Unassembled WGS sequence"/>
</dbReference>
<keyword evidence="2 3" id="KW-0143">Chaperone</keyword>
<dbReference type="Gene3D" id="1.10.4190.10">
    <property type="entry name" value="Urease accessory protein UreF"/>
    <property type="match status" value="1"/>
</dbReference>
<dbReference type="EMBL" id="FOXA01000008">
    <property type="protein sequence ID" value="SFP54083.1"/>
    <property type="molecule type" value="Genomic_DNA"/>
</dbReference>
<comment type="subunit">
    <text evidence="3">UreD, UreF and UreG form a complex that acts as a GTP-hydrolysis-dependent molecular chaperone, activating the urease apoprotein by helping to assemble the nickel containing metallocenter of UreC. The UreE protein probably delivers the nickel.</text>
</comment>
<dbReference type="PANTHER" id="PTHR33620:SF1">
    <property type="entry name" value="UREASE ACCESSORY PROTEIN F"/>
    <property type="match status" value="1"/>
</dbReference>
<comment type="function">
    <text evidence="3">Required for maturation of urease via the functional incorporation of the urease nickel metallocenter.</text>
</comment>